<evidence type="ECO:0000313" key="2">
    <source>
        <dbReference type="EMBL" id="CUQ89953.1"/>
    </source>
</evidence>
<protein>
    <recommendedName>
        <fullName evidence="4">Cell division protein FtsL</fullName>
    </recommendedName>
</protein>
<gene>
    <name evidence="2" type="ORF">ERS852540_02024</name>
</gene>
<sequence>MTTPHNRTSTAYDMSLFDTSKRKEQQIPEKKPELKVATSSVAKSGRPVAVAVIGAVFLAVFVMFLYSKAALSEVNLKISNETQALSDAQSINTALSNQLSGSVSLENVEQYAVSELGMQKVSASQERYVEMNTGNMTETAKNDNGNIFVAVQDWFNGILEYLGF</sequence>
<evidence type="ECO:0000313" key="3">
    <source>
        <dbReference type="Proteomes" id="UP000095662"/>
    </source>
</evidence>
<dbReference type="EMBL" id="CZBY01000018">
    <property type="protein sequence ID" value="CUQ89953.1"/>
    <property type="molecule type" value="Genomic_DNA"/>
</dbReference>
<name>A0A174ZRE6_9FIRM</name>
<evidence type="ECO:0008006" key="4">
    <source>
        <dbReference type="Google" id="ProtNLM"/>
    </source>
</evidence>
<keyword evidence="1" id="KW-1133">Transmembrane helix</keyword>
<reference evidence="2 3" key="1">
    <citation type="submission" date="2015-09" db="EMBL/GenBank/DDBJ databases">
        <authorList>
            <consortium name="Pathogen Informatics"/>
        </authorList>
    </citation>
    <scope>NUCLEOTIDE SEQUENCE [LARGE SCALE GENOMIC DNA]</scope>
    <source>
        <strain evidence="2 3">2789STDY5834928</strain>
    </source>
</reference>
<feature type="transmembrane region" description="Helical" evidence="1">
    <location>
        <begin position="48"/>
        <end position="67"/>
    </location>
</feature>
<keyword evidence="1" id="KW-0812">Transmembrane</keyword>
<accession>A0A174ZRE6</accession>
<proteinExistence type="predicted"/>
<dbReference type="Proteomes" id="UP000095662">
    <property type="component" value="Unassembled WGS sequence"/>
</dbReference>
<keyword evidence="1" id="KW-0472">Membrane</keyword>
<dbReference type="AlphaFoldDB" id="A0A174ZRE6"/>
<dbReference type="STRING" id="39492.ERS852540_02024"/>
<organism evidence="2 3">
    <name type="scientific">[Eubacterium] siraeum</name>
    <dbReference type="NCBI Taxonomy" id="39492"/>
    <lineage>
        <taxon>Bacteria</taxon>
        <taxon>Bacillati</taxon>
        <taxon>Bacillota</taxon>
        <taxon>Clostridia</taxon>
        <taxon>Eubacteriales</taxon>
        <taxon>Oscillospiraceae</taxon>
        <taxon>Oscillospiraceae incertae sedis</taxon>
    </lineage>
</organism>
<evidence type="ECO:0000256" key="1">
    <source>
        <dbReference type="SAM" id="Phobius"/>
    </source>
</evidence>